<organism evidence="3 4">
    <name type="scientific">Catenulispora pinistramenti</name>
    <dbReference type="NCBI Taxonomy" id="2705254"/>
    <lineage>
        <taxon>Bacteria</taxon>
        <taxon>Bacillati</taxon>
        <taxon>Actinomycetota</taxon>
        <taxon>Actinomycetes</taxon>
        <taxon>Catenulisporales</taxon>
        <taxon>Catenulisporaceae</taxon>
        <taxon>Catenulispora</taxon>
    </lineage>
</organism>
<name>A0ABS5L3R0_9ACTN</name>
<feature type="region of interest" description="Disordered" evidence="1">
    <location>
        <begin position="26"/>
        <end position="71"/>
    </location>
</feature>
<evidence type="ECO:0008006" key="5">
    <source>
        <dbReference type="Google" id="ProtNLM"/>
    </source>
</evidence>
<feature type="compositionally biased region" description="Low complexity" evidence="1">
    <location>
        <begin position="58"/>
        <end position="70"/>
    </location>
</feature>
<dbReference type="EMBL" id="JAAFYZ010000210">
    <property type="protein sequence ID" value="MBS2552779.1"/>
    <property type="molecule type" value="Genomic_DNA"/>
</dbReference>
<feature type="chain" id="PRO_5046544134" description="Phosphoglycerate mutase" evidence="2">
    <location>
        <begin position="26"/>
        <end position="267"/>
    </location>
</feature>
<reference evidence="3 4" key="1">
    <citation type="submission" date="2020-02" db="EMBL/GenBank/DDBJ databases">
        <title>Acidophilic actinobacteria isolated from forest soil.</title>
        <authorList>
            <person name="Golinska P."/>
        </authorList>
    </citation>
    <scope>NUCLEOTIDE SEQUENCE [LARGE SCALE GENOMIC DNA]</scope>
    <source>
        <strain evidence="3 4">NL8</strain>
    </source>
</reference>
<gene>
    <name evidence="3" type="ORF">KGQ19_38590</name>
</gene>
<evidence type="ECO:0000313" key="4">
    <source>
        <dbReference type="Proteomes" id="UP000730482"/>
    </source>
</evidence>
<feature type="signal peptide" evidence="2">
    <location>
        <begin position="1"/>
        <end position="25"/>
    </location>
</feature>
<sequence>MAERGLGRRSALAALASGVALPVLAGCSDGGGKKHKDKSAESADSTGTTGGAGGTGSTGSTSAGGQAEAAPAGHGGLNVLMIIRHAEKPTGSGTPYGLTSDGTQDSHSLTIQGWTRAGALAALFDPRDAAGNPVALRAGLTRPGTVAASAPGTGGSNSKRPEETVTPTAAALGVTLSTQFSVGQEAELAGWLTGPTGPSGPTLVAWEHQHIPDIITHLGPVTPAPPKSWPGERFDIVYVFTRVSGGGWTFTQVPQMLLAGDLPTPIS</sequence>
<feature type="compositionally biased region" description="Gly residues" evidence="1">
    <location>
        <begin position="48"/>
        <end position="57"/>
    </location>
</feature>
<proteinExistence type="predicted"/>
<dbReference type="RefSeq" id="WP_212018712.1">
    <property type="nucleotide sequence ID" value="NZ_JAAFYZ010000210.1"/>
</dbReference>
<accession>A0ABS5L3R0</accession>
<keyword evidence="2" id="KW-0732">Signal</keyword>
<evidence type="ECO:0000256" key="1">
    <source>
        <dbReference type="SAM" id="MobiDB-lite"/>
    </source>
</evidence>
<comment type="caution">
    <text evidence="3">The sequence shown here is derived from an EMBL/GenBank/DDBJ whole genome shotgun (WGS) entry which is preliminary data.</text>
</comment>
<dbReference type="Proteomes" id="UP000730482">
    <property type="component" value="Unassembled WGS sequence"/>
</dbReference>
<dbReference type="PROSITE" id="PS51257">
    <property type="entry name" value="PROKAR_LIPOPROTEIN"/>
    <property type="match status" value="1"/>
</dbReference>
<feature type="region of interest" description="Disordered" evidence="1">
    <location>
        <begin position="144"/>
        <end position="163"/>
    </location>
</feature>
<evidence type="ECO:0000256" key="2">
    <source>
        <dbReference type="SAM" id="SignalP"/>
    </source>
</evidence>
<keyword evidence="4" id="KW-1185">Reference proteome</keyword>
<evidence type="ECO:0000313" key="3">
    <source>
        <dbReference type="EMBL" id="MBS2552779.1"/>
    </source>
</evidence>
<protein>
    <recommendedName>
        <fullName evidence="5">Phosphoglycerate mutase</fullName>
    </recommendedName>
</protein>